<dbReference type="InterPro" id="IPR050789">
    <property type="entry name" value="Diverse_Enzym_Activities"/>
</dbReference>
<dbReference type="InterPro" id="IPR001466">
    <property type="entry name" value="Beta-lactam-related"/>
</dbReference>
<keyword evidence="3" id="KW-1185">Reference proteome</keyword>
<dbReference type="EMBL" id="BPWL01000003">
    <property type="protein sequence ID" value="GJJ08215.1"/>
    <property type="molecule type" value="Genomic_DNA"/>
</dbReference>
<dbReference type="AlphaFoldDB" id="A0AAV5A8K2"/>
<gene>
    <name evidence="2" type="ORF">Clacol_002424</name>
</gene>
<comment type="caution">
    <text evidence="2">The sequence shown here is derived from an EMBL/GenBank/DDBJ whole genome shotgun (WGS) entry which is preliminary data.</text>
</comment>
<dbReference type="PANTHER" id="PTHR43283:SF3">
    <property type="entry name" value="BETA-LACTAMASE FAMILY PROTEIN (AFU_ORTHOLOGUE AFUA_5G07500)"/>
    <property type="match status" value="1"/>
</dbReference>
<dbReference type="InterPro" id="IPR012338">
    <property type="entry name" value="Beta-lactam/transpept-like"/>
</dbReference>
<proteinExistence type="predicted"/>
<accession>A0AAV5A8K2</accession>
<sequence length="446" mass="49146">MSDIKATLQTLIDNAVKDGVAPGLQCVVFNRDEIIFNGVSGFASLPSEENPAGEPMTKSSVLWLASCTKLVVSLIVLHVLDKGLIDGISIGDLDNPDALAKIVPEFSPESGSLVTKIIEGFENRLGPDGRKIMKLRDAKNRVTLRHLLTHSSGMGSHINDPLLWELVNPSDKSVPHFNRSLNGFIRDFSLPLLFEPGTEYQWIPQLIPAHSYGISTDWLGQFVVRGTGKHLRQLFQEILFEPLKISPADLWLSPELSTHKAVMYVRNKNSPYKFQNFTLDIYSAEDGPEEGMAYSADGGLNASLQAYAQILQAVVNRDPRIMSATTWELAFKDDFGPSAYHSLLMHSQIKNVKVYHSVVEFAKTNSENGTGMNLLQCKVALVPTLSGRPVGSFGWAGLPNIYHFVDPVTGLGSVIGTQMFPFNDPDMIKLRDQIESIILKTGKLKA</sequence>
<evidence type="ECO:0000259" key="1">
    <source>
        <dbReference type="Pfam" id="PF00144"/>
    </source>
</evidence>
<dbReference type="PANTHER" id="PTHR43283">
    <property type="entry name" value="BETA-LACTAMASE-RELATED"/>
    <property type="match status" value="1"/>
</dbReference>
<protein>
    <recommendedName>
        <fullName evidence="1">Beta-lactamase-related domain-containing protein</fullName>
    </recommendedName>
</protein>
<evidence type="ECO:0000313" key="3">
    <source>
        <dbReference type="Proteomes" id="UP001050691"/>
    </source>
</evidence>
<dbReference type="Pfam" id="PF00144">
    <property type="entry name" value="Beta-lactamase"/>
    <property type="match status" value="1"/>
</dbReference>
<dbReference type="SUPFAM" id="SSF56601">
    <property type="entry name" value="beta-lactamase/transpeptidase-like"/>
    <property type="match status" value="1"/>
</dbReference>
<dbReference type="Gene3D" id="3.40.710.10">
    <property type="entry name" value="DD-peptidase/beta-lactamase superfamily"/>
    <property type="match status" value="1"/>
</dbReference>
<feature type="domain" description="Beta-lactamase-related" evidence="1">
    <location>
        <begin position="9"/>
        <end position="424"/>
    </location>
</feature>
<name>A0AAV5A8K2_9AGAM</name>
<reference evidence="2" key="1">
    <citation type="submission" date="2021-10" db="EMBL/GenBank/DDBJ databases">
        <title>De novo Genome Assembly of Clathrus columnatus (Basidiomycota, Fungi) Using Illumina and Nanopore Sequence Data.</title>
        <authorList>
            <person name="Ogiso-Tanaka E."/>
            <person name="Itagaki H."/>
            <person name="Hosoya T."/>
            <person name="Hosaka K."/>
        </authorList>
    </citation>
    <scope>NUCLEOTIDE SEQUENCE</scope>
    <source>
        <strain evidence="2">MO-923</strain>
    </source>
</reference>
<dbReference type="Proteomes" id="UP001050691">
    <property type="component" value="Unassembled WGS sequence"/>
</dbReference>
<organism evidence="2 3">
    <name type="scientific">Clathrus columnatus</name>
    <dbReference type="NCBI Taxonomy" id="1419009"/>
    <lineage>
        <taxon>Eukaryota</taxon>
        <taxon>Fungi</taxon>
        <taxon>Dikarya</taxon>
        <taxon>Basidiomycota</taxon>
        <taxon>Agaricomycotina</taxon>
        <taxon>Agaricomycetes</taxon>
        <taxon>Phallomycetidae</taxon>
        <taxon>Phallales</taxon>
        <taxon>Clathraceae</taxon>
        <taxon>Clathrus</taxon>
    </lineage>
</organism>
<evidence type="ECO:0000313" key="2">
    <source>
        <dbReference type="EMBL" id="GJJ08215.1"/>
    </source>
</evidence>